<proteinExistence type="predicted"/>
<feature type="region of interest" description="Disordered" evidence="1">
    <location>
        <begin position="66"/>
        <end position="106"/>
    </location>
</feature>
<evidence type="ECO:0000313" key="3">
    <source>
        <dbReference type="Proteomes" id="UP001430848"/>
    </source>
</evidence>
<protein>
    <submittedName>
        <fullName evidence="2">Uncharacterized protein</fullName>
    </submittedName>
</protein>
<organism evidence="2 3">
    <name type="scientific">Diaporthe eres</name>
    <name type="common">Phomopsis oblonga</name>
    <dbReference type="NCBI Taxonomy" id="83184"/>
    <lineage>
        <taxon>Eukaryota</taxon>
        <taxon>Fungi</taxon>
        <taxon>Dikarya</taxon>
        <taxon>Ascomycota</taxon>
        <taxon>Pezizomycotina</taxon>
        <taxon>Sordariomycetes</taxon>
        <taxon>Sordariomycetidae</taxon>
        <taxon>Diaporthales</taxon>
        <taxon>Diaporthaceae</taxon>
        <taxon>Diaporthe</taxon>
        <taxon>Diaporthe eres species complex</taxon>
    </lineage>
</organism>
<feature type="compositionally biased region" description="Basic and acidic residues" evidence="1">
    <location>
        <begin position="66"/>
        <end position="78"/>
    </location>
</feature>
<evidence type="ECO:0000256" key="1">
    <source>
        <dbReference type="SAM" id="MobiDB-lite"/>
    </source>
</evidence>
<feature type="compositionally biased region" description="Polar residues" evidence="1">
    <location>
        <begin position="97"/>
        <end position="106"/>
    </location>
</feature>
<evidence type="ECO:0000313" key="2">
    <source>
        <dbReference type="EMBL" id="KAK7740354.1"/>
    </source>
</evidence>
<reference evidence="2 3" key="1">
    <citation type="submission" date="2024-02" db="EMBL/GenBank/DDBJ databases">
        <title>De novo assembly and annotation of 12 fungi associated with fruit tree decline syndrome in Ontario, Canada.</title>
        <authorList>
            <person name="Sulman M."/>
            <person name="Ellouze W."/>
            <person name="Ilyukhin E."/>
        </authorList>
    </citation>
    <scope>NUCLEOTIDE SEQUENCE [LARGE SCALE GENOMIC DNA]</scope>
    <source>
        <strain evidence="2 3">M169</strain>
    </source>
</reference>
<name>A0ABR1PMS6_DIAER</name>
<dbReference type="EMBL" id="JAKNSF020000003">
    <property type="protein sequence ID" value="KAK7740354.1"/>
    <property type="molecule type" value="Genomic_DNA"/>
</dbReference>
<comment type="caution">
    <text evidence="2">The sequence shown here is derived from an EMBL/GenBank/DDBJ whole genome shotgun (WGS) entry which is preliminary data.</text>
</comment>
<dbReference type="Proteomes" id="UP001430848">
    <property type="component" value="Unassembled WGS sequence"/>
</dbReference>
<accession>A0ABR1PMS6</accession>
<keyword evidence="3" id="KW-1185">Reference proteome</keyword>
<gene>
    <name evidence="2" type="ORF">SLS63_001557</name>
</gene>
<sequence>MYIPAGCLKVYPYTYFESICDAAESILGSCGNVEMQKREEKNGSRIEKRICESCVAWSALMRDKDGRMTRRSIRKEESLPSDSGAEGAAVPTPPDSAVSSGSETDV</sequence>